<dbReference type="Gene3D" id="1.20.1250.20">
    <property type="entry name" value="MFS general substrate transporter like domains"/>
    <property type="match status" value="1"/>
</dbReference>
<comment type="caution">
    <text evidence="2">The sequence shown here is derived from an EMBL/GenBank/DDBJ whole genome shotgun (WGS) entry which is preliminary data.</text>
</comment>
<keyword evidence="1" id="KW-0812">Transmembrane</keyword>
<dbReference type="Proteomes" id="UP001396334">
    <property type="component" value="Unassembled WGS sequence"/>
</dbReference>
<gene>
    <name evidence="2" type="ORF">V6N11_083786</name>
</gene>
<organism evidence="2 3">
    <name type="scientific">Hibiscus sabdariffa</name>
    <name type="common">roselle</name>
    <dbReference type="NCBI Taxonomy" id="183260"/>
    <lineage>
        <taxon>Eukaryota</taxon>
        <taxon>Viridiplantae</taxon>
        <taxon>Streptophyta</taxon>
        <taxon>Embryophyta</taxon>
        <taxon>Tracheophyta</taxon>
        <taxon>Spermatophyta</taxon>
        <taxon>Magnoliopsida</taxon>
        <taxon>eudicotyledons</taxon>
        <taxon>Gunneridae</taxon>
        <taxon>Pentapetalae</taxon>
        <taxon>rosids</taxon>
        <taxon>malvids</taxon>
        <taxon>Malvales</taxon>
        <taxon>Malvaceae</taxon>
        <taxon>Malvoideae</taxon>
        <taxon>Hibiscus</taxon>
    </lineage>
</organism>
<reference evidence="2 3" key="1">
    <citation type="journal article" date="2024" name="G3 (Bethesda)">
        <title>Genome assembly of Hibiscus sabdariffa L. provides insights into metabolisms of medicinal natural products.</title>
        <authorList>
            <person name="Kim T."/>
        </authorList>
    </citation>
    <scope>NUCLEOTIDE SEQUENCE [LARGE SCALE GENOMIC DNA]</scope>
    <source>
        <strain evidence="2">TK-2024</strain>
        <tissue evidence="2">Old leaves</tissue>
    </source>
</reference>
<evidence type="ECO:0000256" key="1">
    <source>
        <dbReference type="SAM" id="Phobius"/>
    </source>
</evidence>
<feature type="transmembrane region" description="Helical" evidence="1">
    <location>
        <begin position="132"/>
        <end position="151"/>
    </location>
</feature>
<keyword evidence="1" id="KW-1133">Transmembrane helix</keyword>
<feature type="transmembrane region" description="Helical" evidence="1">
    <location>
        <begin position="90"/>
        <end position="112"/>
    </location>
</feature>
<evidence type="ECO:0000313" key="2">
    <source>
        <dbReference type="EMBL" id="KAK8998395.1"/>
    </source>
</evidence>
<keyword evidence="1" id="KW-0472">Membrane</keyword>
<keyword evidence="3" id="KW-1185">Reference proteome</keyword>
<name>A0ABR2QCJ1_9ROSI</name>
<evidence type="ECO:0000313" key="3">
    <source>
        <dbReference type="Proteomes" id="UP001396334"/>
    </source>
</evidence>
<sequence>MCLIPVSLPYCNEAPEPALAAFGVDQFDKEDAEEKTFRYRHFKTVGNPVSKFSQVIVASMRKLNLQVPFNGEGLYDVERKEGKNNGARRILHTSGFNYMCSMILTSVMTITSKNKKRSLVPPDLIDGHLDRYFLLLAALAALNLVLFVTCAKRYNPILFEDRVEDMEWRLKIKLMKLEYGENFWSCSCFGVRELFSTL</sequence>
<dbReference type="EMBL" id="JBBPBN010000041">
    <property type="protein sequence ID" value="KAK8998395.1"/>
    <property type="molecule type" value="Genomic_DNA"/>
</dbReference>
<proteinExistence type="predicted"/>
<protein>
    <submittedName>
        <fullName evidence="2">Uncharacterized protein</fullName>
    </submittedName>
</protein>
<accession>A0ABR2QCJ1</accession>
<dbReference type="InterPro" id="IPR036259">
    <property type="entry name" value="MFS_trans_sf"/>
</dbReference>